<sequence>MNTNTTTNKSTSSILRRQNALRMLDTILSSSSTSSSPPPPPQQQSPPSHPSSSRQQKQPLPPSSQDTLAAFAPHMAARGYQPDTDDIGSNDDNINSDRPDDLFSASDLSALMIEQGLQRQQAARKHQSRQLKQRQLLMQQHQRIFQDNQQMHSTSTSTSASDRALSPASSHIPGKRHNNNHAEEEDEQEDDDEEDDDEDDEEDNTQATSRRPIDTPKREQQHQYDNVSLAQYQESDEDNTTSTPAPSNCDKRPKARGRPKGATADTTPSKPANSNNRSLDKPKRQYKKTILRQQAALLAAQIKDENEARNIEATRRVLAQTGVIKHLRTLKHRLDLAQYKVDKGLQEQPLHIVMELFEDSLEDDYYTDDECTDNHTGDNLHSNPKPSATLLSTPKPHRGSSRQSPTVGRTKLLAAPGFAQRDTKTDDIIGNAVSWGALGSLDSDGTDSDSESDQGFPDTPTKPRGRFAIPPSSTDLSTRTLPPKVRPLSGKVVPNQRLPTTSTPAPITQSAIVPQEESGASNSDQSDSERTDESDSALEQPITTLPTMPITLETLKRQQELQMEEFQRLQQKQLQALMEEQQRALLQAQTQWSLQQKTSSDVVASSPNPTSMPGPKAIIVSNRRKTTAPKAKDNRNPFQEATSDQEQRLRQAQITPISKPSSAKPPLPQGVHKRKVLQTPTRSVTPDCGPTASPRLTPAIPARTVTRVTHDSFMTPQRRSSKSPSPALQRQRTVDLVSDTESFQRG</sequence>
<keyword evidence="1" id="KW-0175">Coiled coil</keyword>
<feature type="compositionally biased region" description="Polar residues" evidence="2">
    <location>
        <begin position="223"/>
        <end position="233"/>
    </location>
</feature>
<feature type="compositionally biased region" description="Basic and acidic residues" evidence="2">
    <location>
        <begin position="211"/>
        <end position="222"/>
    </location>
</feature>
<evidence type="ECO:0000313" key="4">
    <source>
        <dbReference type="Proteomes" id="UP000748756"/>
    </source>
</evidence>
<feature type="compositionally biased region" description="Polar residues" evidence="2">
    <location>
        <begin position="471"/>
        <end position="480"/>
    </location>
</feature>
<gene>
    <name evidence="3" type="ORF">BG015_004038</name>
</gene>
<feature type="non-terminal residue" evidence="3">
    <location>
        <position position="1"/>
    </location>
</feature>
<feature type="compositionally biased region" description="Pro residues" evidence="2">
    <location>
        <begin position="36"/>
        <end position="49"/>
    </location>
</feature>
<feature type="coiled-coil region" evidence="1">
    <location>
        <begin position="552"/>
        <end position="591"/>
    </location>
</feature>
<feature type="compositionally biased region" description="Acidic residues" evidence="2">
    <location>
        <begin position="183"/>
        <end position="204"/>
    </location>
</feature>
<feature type="region of interest" description="Disordered" evidence="2">
    <location>
        <begin position="598"/>
        <end position="746"/>
    </location>
</feature>
<feature type="region of interest" description="Disordered" evidence="2">
    <location>
        <begin position="25"/>
        <end position="102"/>
    </location>
</feature>
<dbReference type="OrthoDB" id="2449941at2759"/>
<accession>A0A9P5RHD3</accession>
<feature type="compositionally biased region" description="Polar residues" evidence="2">
    <location>
        <begin position="636"/>
        <end position="661"/>
    </location>
</feature>
<reference evidence="3" key="1">
    <citation type="journal article" date="2020" name="Fungal Divers.">
        <title>Resolving the Mortierellaceae phylogeny through synthesis of multi-gene phylogenetics and phylogenomics.</title>
        <authorList>
            <person name="Vandepol N."/>
            <person name="Liber J."/>
            <person name="Desiro A."/>
            <person name="Na H."/>
            <person name="Kennedy M."/>
            <person name="Barry K."/>
            <person name="Grigoriev I.V."/>
            <person name="Miller A.N."/>
            <person name="O'Donnell K."/>
            <person name="Stajich J.E."/>
            <person name="Bonito G."/>
        </authorList>
    </citation>
    <scope>NUCLEOTIDE SEQUENCE</scope>
    <source>
        <strain evidence="3">NRRL 6426</strain>
    </source>
</reference>
<feature type="compositionally biased region" description="Polar residues" evidence="2">
    <location>
        <begin position="497"/>
        <end position="525"/>
    </location>
</feature>
<feature type="compositionally biased region" description="Polar residues" evidence="2">
    <location>
        <begin position="712"/>
        <end position="731"/>
    </location>
</feature>
<feature type="region of interest" description="Disordered" evidence="2">
    <location>
        <begin position="440"/>
        <end position="546"/>
    </location>
</feature>
<feature type="region of interest" description="Disordered" evidence="2">
    <location>
        <begin position="148"/>
        <end position="285"/>
    </location>
</feature>
<evidence type="ECO:0000313" key="3">
    <source>
        <dbReference type="EMBL" id="KAF9130215.1"/>
    </source>
</evidence>
<feature type="region of interest" description="Disordered" evidence="2">
    <location>
        <begin position="367"/>
        <end position="419"/>
    </location>
</feature>
<evidence type="ECO:0000256" key="1">
    <source>
        <dbReference type="SAM" id="Coils"/>
    </source>
</evidence>
<organism evidence="3 4">
    <name type="scientific">Linnemannia schmuckeri</name>
    <dbReference type="NCBI Taxonomy" id="64567"/>
    <lineage>
        <taxon>Eukaryota</taxon>
        <taxon>Fungi</taxon>
        <taxon>Fungi incertae sedis</taxon>
        <taxon>Mucoromycota</taxon>
        <taxon>Mortierellomycotina</taxon>
        <taxon>Mortierellomycetes</taxon>
        <taxon>Mortierellales</taxon>
        <taxon>Mortierellaceae</taxon>
        <taxon>Linnemannia</taxon>
    </lineage>
</organism>
<evidence type="ECO:0000256" key="2">
    <source>
        <dbReference type="SAM" id="MobiDB-lite"/>
    </source>
</evidence>
<feature type="compositionally biased region" description="Polar residues" evidence="2">
    <location>
        <begin position="379"/>
        <end position="392"/>
    </location>
</feature>
<name>A0A9P5RHD3_9FUNG</name>
<protein>
    <submittedName>
        <fullName evidence="3">Uncharacterized protein</fullName>
    </submittedName>
</protein>
<comment type="caution">
    <text evidence="3">The sequence shown here is derived from an EMBL/GenBank/DDBJ whole genome shotgun (WGS) entry which is preliminary data.</text>
</comment>
<dbReference type="EMBL" id="JAAAUQ010001953">
    <property type="protein sequence ID" value="KAF9130215.1"/>
    <property type="molecule type" value="Genomic_DNA"/>
</dbReference>
<dbReference type="Proteomes" id="UP000748756">
    <property type="component" value="Unassembled WGS sequence"/>
</dbReference>
<feature type="compositionally biased region" description="Polar residues" evidence="2">
    <location>
        <begin position="598"/>
        <end position="611"/>
    </location>
</feature>
<feature type="compositionally biased region" description="Polar residues" evidence="2">
    <location>
        <begin position="264"/>
        <end position="277"/>
    </location>
</feature>
<keyword evidence="4" id="KW-1185">Reference proteome</keyword>
<proteinExistence type="predicted"/>
<dbReference type="AlphaFoldDB" id="A0A9P5RHD3"/>